<dbReference type="InterPro" id="IPR004358">
    <property type="entry name" value="Sig_transdc_His_kin-like_C"/>
</dbReference>
<keyword evidence="14" id="KW-0843">Virulence</keyword>
<evidence type="ECO:0000256" key="8">
    <source>
        <dbReference type="ARBA" id="ARBA00022729"/>
    </source>
</evidence>
<dbReference type="InterPro" id="IPR001789">
    <property type="entry name" value="Sig_transdc_resp-reg_receiver"/>
</dbReference>
<keyword evidence="15 20" id="KW-0472">Membrane</keyword>
<dbReference type="PROSITE" id="PS50112">
    <property type="entry name" value="PAS"/>
    <property type="match status" value="1"/>
</dbReference>
<dbReference type="PROSITE" id="PS50894">
    <property type="entry name" value="HPT"/>
    <property type="match status" value="1"/>
</dbReference>
<keyword evidence="12 20" id="KW-1133">Transmembrane helix</keyword>
<dbReference type="Gene3D" id="3.30.565.10">
    <property type="entry name" value="Histidine kinase-like ATPase, C-terminal domain"/>
    <property type="match status" value="1"/>
</dbReference>
<dbReference type="SMART" id="SM00387">
    <property type="entry name" value="HATPase_c"/>
    <property type="match status" value="1"/>
</dbReference>
<keyword evidence="4" id="KW-1003">Cell membrane</keyword>
<dbReference type="InterPro" id="IPR036641">
    <property type="entry name" value="HPT_dom_sf"/>
</dbReference>
<evidence type="ECO:0000259" key="23">
    <source>
        <dbReference type="PROSITE" id="PS50112"/>
    </source>
</evidence>
<dbReference type="OrthoDB" id="5290456at2"/>
<accession>A0A1T1AQ40</accession>
<evidence type="ECO:0000256" key="11">
    <source>
        <dbReference type="ARBA" id="ARBA00022840"/>
    </source>
</evidence>
<dbReference type="SUPFAM" id="SSF55785">
    <property type="entry name" value="PYP-like sensor domain (PAS domain)"/>
    <property type="match status" value="1"/>
</dbReference>
<dbReference type="STRING" id="28066.RF819_05305"/>
<keyword evidence="11" id="KW-0067">ATP-binding</keyword>
<dbReference type="InterPro" id="IPR013656">
    <property type="entry name" value="PAS_4"/>
</dbReference>
<evidence type="ECO:0000256" key="7">
    <source>
        <dbReference type="ARBA" id="ARBA00022692"/>
    </source>
</evidence>
<dbReference type="InterPro" id="IPR000014">
    <property type="entry name" value="PAS"/>
</dbReference>
<feature type="domain" description="Histidine kinase" evidence="21">
    <location>
        <begin position="525"/>
        <end position="746"/>
    </location>
</feature>
<dbReference type="RefSeq" id="WP_078364003.1">
    <property type="nucleotide sequence ID" value="NZ_MTJN01000002.1"/>
</dbReference>
<dbReference type="Proteomes" id="UP000190750">
    <property type="component" value="Unassembled WGS sequence"/>
</dbReference>
<keyword evidence="7 20" id="KW-0812">Transmembrane</keyword>
<evidence type="ECO:0000256" key="20">
    <source>
        <dbReference type="SAM" id="Phobius"/>
    </source>
</evidence>
<evidence type="ECO:0000259" key="22">
    <source>
        <dbReference type="PROSITE" id="PS50110"/>
    </source>
</evidence>
<dbReference type="Pfam" id="PF02518">
    <property type="entry name" value="HATPase_c"/>
    <property type="match status" value="1"/>
</dbReference>
<dbReference type="Pfam" id="PF08448">
    <property type="entry name" value="PAS_4"/>
    <property type="match status" value="1"/>
</dbReference>
<feature type="modified residue" description="4-aspartylphosphate" evidence="19">
    <location>
        <position position="958"/>
    </location>
</feature>
<evidence type="ECO:0000256" key="18">
    <source>
        <dbReference type="PROSITE-ProRule" id="PRU00110"/>
    </source>
</evidence>
<dbReference type="CDD" id="cd00082">
    <property type="entry name" value="HisKA"/>
    <property type="match status" value="1"/>
</dbReference>
<keyword evidence="13" id="KW-0902">Two-component regulatory system</keyword>
<feature type="domain" description="Response regulatory" evidence="22">
    <location>
        <begin position="764"/>
        <end position="885"/>
    </location>
</feature>
<proteinExistence type="predicted"/>
<dbReference type="InterPro" id="IPR035965">
    <property type="entry name" value="PAS-like_dom_sf"/>
</dbReference>
<dbReference type="InterPro" id="IPR005467">
    <property type="entry name" value="His_kinase_dom"/>
</dbReference>
<dbReference type="PANTHER" id="PTHR45339:SF1">
    <property type="entry name" value="HYBRID SIGNAL TRANSDUCTION HISTIDINE KINASE J"/>
    <property type="match status" value="1"/>
</dbReference>
<evidence type="ECO:0000256" key="4">
    <source>
        <dbReference type="ARBA" id="ARBA00022475"/>
    </source>
</evidence>
<dbReference type="Gene3D" id="3.40.50.2300">
    <property type="match status" value="2"/>
</dbReference>
<evidence type="ECO:0000256" key="10">
    <source>
        <dbReference type="ARBA" id="ARBA00022777"/>
    </source>
</evidence>
<dbReference type="PRINTS" id="PR00344">
    <property type="entry name" value="BCTRLSENSOR"/>
</dbReference>
<dbReference type="SUPFAM" id="SSF55874">
    <property type="entry name" value="ATPase domain of HSP90 chaperone/DNA topoisomerase II/histidine kinase"/>
    <property type="match status" value="1"/>
</dbReference>
<evidence type="ECO:0000313" key="26">
    <source>
        <dbReference type="Proteomes" id="UP000190750"/>
    </source>
</evidence>
<dbReference type="Gene3D" id="3.30.450.20">
    <property type="entry name" value="PAS domain"/>
    <property type="match status" value="1"/>
</dbReference>
<feature type="transmembrane region" description="Helical" evidence="20">
    <location>
        <begin position="330"/>
        <end position="352"/>
    </location>
</feature>
<name>A0A1T1AQ40_RHOFE</name>
<dbReference type="PROSITE" id="PS50110">
    <property type="entry name" value="RESPONSE_REGULATORY"/>
    <property type="match status" value="2"/>
</dbReference>
<evidence type="ECO:0000256" key="2">
    <source>
        <dbReference type="ARBA" id="ARBA00004651"/>
    </source>
</evidence>
<keyword evidence="9" id="KW-0547">Nucleotide-binding</keyword>
<evidence type="ECO:0000256" key="19">
    <source>
        <dbReference type="PROSITE-ProRule" id="PRU00169"/>
    </source>
</evidence>
<evidence type="ECO:0000256" key="1">
    <source>
        <dbReference type="ARBA" id="ARBA00000085"/>
    </source>
</evidence>
<dbReference type="Gene3D" id="1.10.287.130">
    <property type="match status" value="1"/>
</dbReference>
<feature type="domain" description="Response regulatory" evidence="22">
    <location>
        <begin position="909"/>
        <end position="1025"/>
    </location>
</feature>
<comment type="subcellular location">
    <subcellularLocation>
        <location evidence="2">Cell membrane</location>
        <topology evidence="2">Multi-pass membrane protein</topology>
    </subcellularLocation>
</comment>
<dbReference type="InterPro" id="IPR011006">
    <property type="entry name" value="CheY-like_superfamily"/>
</dbReference>
<keyword evidence="8" id="KW-0732">Signal</keyword>
<dbReference type="Pfam" id="PF00512">
    <property type="entry name" value="HisKA"/>
    <property type="match status" value="1"/>
</dbReference>
<dbReference type="CDD" id="cd16922">
    <property type="entry name" value="HATPase_EvgS-ArcB-TorS-like"/>
    <property type="match status" value="1"/>
</dbReference>
<comment type="catalytic activity">
    <reaction evidence="1">
        <text>ATP + protein L-histidine = ADP + protein N-phospho-L-histidine.</text>
        <dbReference type="EC" id="2.7.13.3"/>
    </reaction>
</comment>
<dbReference type="EC" id="2.7.13.3" evidence="3"/>
<evidence type="ECO:0000256" key="5">
    <source>
        <dbReference type="ARBA" id="ARBA00022553"/>
    </source>
</evidence>
<dbReference type="SMART" id="SM00091">
    <property type="entry name" value="PAS"/>
    <property type="match status" value="1"/>
</dbReference>
<evidence type="ECO:0000256" key="17">
    <source>
        <dbReference type="ARBA" id="ARBA00070152"/>
    </source>
</evidence>
<dbReference type="PANTHER" id="PTHR45339">
    <property type="entry name" value="HYBRID SIGNAL TRANSDUCTION HISTIDINE KINASE J"/>
    <property type="match status" value="1"/>
</dbReference>
<protein>
    <recommendedName>
        <fullName evidence="17">Virulence sensor protein BvgS</fullName>
        <ecNumber evidence="3">2.7.13.3</ecNumber>
    </recommendedName>
</protein>
<dbReference type="InterPro" id="IPR036890">
    <property type="entry name" value="HATPase_C_sf"/>
</dbReference>
<dbReference type="GO" id="GO:0000155">
    <property type="term" value="F:phosphorelay sensor kinase activity"/>
    <property type="evidence" value="ECO:0007669"/>
    <property type="project" value="InterPro"/>
</dbReference>
<evidence type="ECO:0000256" key="12">
    <source>
        <dbReference type="ARBA" id="ARBA00022989"/>
    </source>
</evidence>
<dbReference type="SMART" id="SM00388">
    <property type="entry name" value="HisKA"/>
    <property type="match status" value="1"/>
</dbReference>
<dbReference type="InterPro" id="IPR008207">
    <property type="entry name" value="Sig_transdc_His_kin_Hpt_dom"/>
</dbReference>
<dbReference type="CDD" id="cd17546">
    <property type="entry name" value="REC_hyHK_CKI1_RcsC-like"/>
    <property type="match status" value="2"/>
</dbReference>
<dbReference type="GO" id="GO:0005886">
    <property type="term" value="C:plasma membrane"/>
    <property type="evidence" value="ECO:0007669"/>
    <property type="project" value="UniProtKB-SubCell"/>
</dbReference>
<evidence type="ECO:0000313" key="25">
    <source>
        <dbReference type="EMBL" id="OOV06219.1"/>
    </source>
</evidence>
<evidence type="ECO:0000256" key="14">
    <source>
        <dbReference type="ARBA" id="ARBA00023026"/>
    </source>
</evidence>
<evidence type="ECO:0000256" key="13">
    <source>
        <dbReference type="ARBA" id="ARBA00023012"/>
    </source>
</evidence>
<feature type="domain" description="PAS" evidence="23">
    <location>
        <begin position="363"/>
        <end position="433"/>
    </location>
</feature>
<evidence type="ECO:0000256" key="15">
    <source>
        <dbReference type="ARBA" id="ARBA00023136"/>
    </source>
</evidence>
<keyword evidence="26" id="KW-1185">Reference proteome</keyword>
<dbReference type="Pfam" id="PF01627">
    <property type="entry name" value="Hpt"/>
    <property type="match status" value="1"/>
</dbReference>
<evidence type="ECO:0000256" key="16">
    <source>
        <dbReference type="ARBA" id="ARBA00058004"/>
    </source>
</evidence>
<keyword evidence="6" id="KW-0808">Transferase</keyword>
<dbReference type="CDD" id="cd00130">
    <property type="entry name" value="PAS"/>
    <property type="match status" value="1"/>
</dbReference>
<evidence type="ECO:0000259" key="24">
    <source>
        <dbReference type="PROSITE" id="PS50894"/>
    </source>
</evidence>
<dbReference type="InterPro" id="IPR003594">
    <property type="entry name" value="HATPase_dom"/>
</dbReference>
<feature type="transmembrane region" description="Helical" evidence="20">
    <location>
        <begin position="12"/>
        <end position="33"/>
    </location>
</feature>
<dbReference type="Gene3D" id="1.20.120.160">
    <property type="entry name" value="HPT domain"/>
    <property type="match status" value="1"/>
</dbReference>
<keyword evidence="5 19" id="KW-0597">Phosphoprotein</keyword>
<dbReference type="FunFam" id="3.30.565.10:FF:000010">
    <property type="entry name" value="Sensor histidine kinase RcsC"/>
    <property type="match status" value="1"/>
</dbReference>
<gene>
    <name evidence="25" type="ORF">RF819_05305</name>
</gene>
<evidence type="ECO:0000256" key="9">
    <source>
        <dbReference type="ARBA" id="ARBA00022741"/>
    </source>
</evidence>
<dbReference type="PROSITE" id="PS50109">
    <property type="entry name" value="HIS_KIN"/>
    <property type="match status" value="1"/>
</dbReference>
<dbReference type="SUPFAM" id="SSF47384">
    <property type="entry name" value="Homodimeric domain of signal transducing histidine kinase"/>
    <property type="match status" value="1"/>
</dbReference>
<feature type="modified residue" description="Phosphohistidine" evidence="18">
    <location>
        <position position="1116"/>
    </location>
</feature>
<evidence type="ECO:0000259" key="21">
    <source>
        <dbReference type="PROSITE" id="PS50109"/>
    </source>
</evidence>
<dbReference type="FunFam" id="1.10.287.130:FF:000004">
    <property type="entry name" value="Ethylene receptor 1"/>
    <property type="match status" value="1"/>
</dbReference>
<evidence type="ECO:0000256" key="6">
    <source>
        <dbReference type="ARBA" id="ARBA00022679"/>
    </source>
</evidence>
<dbReference type="Pfam" id="PF00072">
    <property type="entry name" value="Response_reg"/>
    <property type="match status" value="2"/>
</dbReference>
<reference evidence="25 26" key="1">
    <citation type="submission" date="2017-01" db="EMBL/GenBank/DDBJ databases">
        <title>Genome sequencing of Rhodoferax fermentans JCM 7819.</title>
        <authorList>
            <person name="Kim Y.J."/>
            <person name="Farh M.E.-A."/>
            <person name="Yang D.-C."/>
        </authorList>
    </citation>
    <scope>NUCLEOTIDE SEQUENCE [LARGE SCALE GENOMIC DNA]</scope>
    <source>
        <strain evidence="25 26">JCM 7819</strain>
    </source>
</reference>
<comment type="caution">
    <text evidence="25">The sequence shown here is derived from an EMBL/GenBank/DDBJ whole genome shotgun (WGS) entry which is preliminary data.</text>
</comment>
<dbReference type="InterPro" id="IPR003661">
    <property type="entry name" value="HisK_dim/P_dom"/>
</dbReference>
<dbReference type="AlphaFoldDB" id="A0A1T1AQ40"/>
<dbReference type="GO" id="GO:0005524">
    <property type="term" value="F:ATP binding"/>
    <property type="evidence" value="ECO:0007669"/>
    <property type="project" value="UniProtKB-KW"/>
</dbReference>
<organism evidence="25 26">
    <name type="scientific">Rhodoferax fermentans</name>
    <dbReference type="NCBI Taxonomy" id="28066"/>
    <lineage>
        <taxon>Bacteria</taxon>
        <taxon>Pseudomonadati</taxon>
        <taxon>Pseudomonadota</taxon>
        <taxon>Betaproteobacteria</taxon>
        <taxon>Burkholderiales</taxon>
        <taxon>Comamonadaceae</taxon>
        <taxon>Rhodoferax</taxon>
    </lineage>
</organism>
<sequence>MSTSRKDLRVRVLQALVAIVVLIVAGTAVLKVIGNEYRRSLADHIISNLKTMERVLALQQQDSAARVQTIADEPRFKELTKRLLVGPSERAAHDNIKSWITPRFKSRGFEDYQLISADGLHVIASGNRQYIGQSTLPSTQEALRLAELTGAAMTRPISAHHPVAGLVIDNPNDVAYQLSCSRINEGITNLAFLCLHENPFPRLYRLLHAGRSGLTGDAYVVDDAGQILSPVRFEKSLPHPIGAEPGWSLFGLSAHLMQDNAEVTDQPSNSFYTQVVARLLEHDSLQTSLIENYIDFRGRRVVGAASWLPDTQMGIVIEEEMDEAFRSYHFALNTLVALIGLGVVLIAALTWLDLRSRFSLARSQQQLAAFRDNIPAEIHMKSASGRYLMANPVFESAFNAPPGHVLGKTDAELFPPEEARRREAEHREVVRSGQAFRLNQTRPSGDDGETTYSVVCFPVRGDDDKTVVAVGTVALNITEQIRTQRELEEMTRTLEDKVVVRTEQLAAARDMAEAAGRAKAEFLANMSHEIRTPLNAILGMSHLAAHVNTSQRVAHYIERIRSSGQHLLAIVNDILDLSRFEAGKLPIHHTEFSLEGLLSNVADLVWERADTKGLELIIAIEPGLPDMLVGDAMRIGQILINFANNAVKFTGDGDVVLRVAALNRNGAQITLRFEVEDTGIGITEEQLSLLFSPFQQLHGSANQGFEGTGLGLAISKNLAELMDAKVSVRSQTGCGSVFALEICLTVSAQLGLTAPPTSVEGCRYALVVDDNTQARGQLAKLLRSLGIFVDETSQAQQAITQLAKVDAENRPYDIVFIDWRMPEMNGQRLAEDIQQLPLRGLRPRLVLMASNVQGLPDHVDRSLFAAVMSKPVTPSELLDTVTRRVHPEHASKAPVSGLPVRWEGLYGRHILLVEDNPINQEVVHGLLDLVGARVSMARDGSHGIRLLQEHTFDLVLMDINMPVMNGFEAADLIKQDLRFANLPIIALTANALGGDRERCLAAGMSDYIAKPIDPNQMFPILLRHLPVAPKPQEPAHVLEQQAPVRNVPGNDVETMLVAVARIPGVNVTEAVSRMMGRRELYAKLVVRFVAERKGMLETLEQALHLGDRETMLDVIHNAKSMLGALGVEDLKHRAAALQSALSENGDRSETPHLEADISVFAADFAALLLRLKELTPSSA</sequence>
<dbReference type="EMBL" id="MTJN01000002">
    <property type="protein sequence ID" value="OOV06219.1"/>
    <property type="molecule type" value="Genomic_DNA"/>
</dbReference>
<feature type="modified residue" description="4-aspartylphosphate" evidence="19">
    <location>
        <position position="818"/>
    </location>
</feature>
<dbReference type="InterPro" id="IPR036097">
    <property type="entry name" value="HisK_dim/P_sf"/>
</dbReference>
<feature type="domain" description="HPt" evidence="24">
    <location>
        <begin position="1077"/>
        <end position="1179"/>
    </location>
</feature>
<dbReference type="SUPFAM" id="SSF52172">
    <property type="entry name" value="CheY-like"/>
    <property type="match status" value="2"/>
</dbReference>
<dbReference type="SUPFAM" id="SSF47226">
    <property type="entry name" value="Histidine-containing phosphotransfer domain, HPT domain"/>
    <property type="match status" value="1"/>
</dbReference>
<comment type="function">
    <text evidence="16">Member of the two-component regulatory system BvgS/BvgA. Phosphorylates BvgA via a four-step phosphorelay in response to environmental signals.</text>
</comment>
<keyword evidence="10" id="KW-0418">Kinase</keyword>
<dbReference type="SMART" id="SM00448">
    <property type="entry name" value="REC"/>
    <property type="match status" value="2"/>
</dbReference>
<evidence type="ECO:0000256" key="3">
    <source>
        <dbReference type="ARBA" id="ARBA00012438"/>
    </source>
</evidence>